<evidence type="ECO:0000256" key="1">
    <source>
        <dbReference type="SAM" id="Coils"/>
    </source>
</evidence>
<dbReference type="OrthoDB" id="7103806at2759"/>
<organism evidence="3 4">
    <name type="scientific">Desmophyllum pertusum</name>
    <dbReference type="NCBI Taxonomy" id="174260"/>
    <lineage>
        <taxon>Eukaryota</taxon>
        <taxon>Metazoa</taxon>
        <taxon>Cnidaria</taxon>
        <taxon>Anthozoa</taxon>
        <taxon>Hexacorallia</taxon>
        <taxon>Scleractinia</taxon>
        <taxon>Caryophylliina</taxon>
        <taxon>Caryophylliidae</taxon>
        <taxon>Desmophyllum</taxon>
    </lineage>
</organism>
<proteinExistence type="predicted"/>
<dbReference type="InterPro" id="IPR011990">
    <property type="entry name" value="TPR-like_helical_dom_sf"/>
</dbReference>
<keyword evidence="4" id="KW-1185">Reference proteome</keyword>
<evidence type="ECO:0000256" key="2">
    <source>
        <dbReference type="SAM" id="SignalP"/>
    </source>
</evidence>
<accession>A0A9W9ZMR9</accession>
<dbReference type="Gene3D" id="1.25.40.10">
    <property type="entry name" value="Tetratricopeptide repeat domain"/>
    <property type="match status" value="1"/>
</dbReference>
<feature type="coiled-coil region" evidence="1">
    <location>
        <begin position="120"/>
        <end position="147"/>
    </location>
</feature>
<feature type="signal peptide" evidence="2">
    <location>
        <begin position="1"/>
        <end position="19"/>
    </location>
</feature>
<sequence>MRNISSPFILTFLLRQWRCLPVENTELLLTSGGKSVWCDTESYWVHTLFTASLLHYIGDAYQKLGDTQRTVAFKIESLDMRKLLLGDDHLDTARAYYGLAGCALGALGSTEDVLENLNRAREVQARFTASEQDINKTEQEINRLRGRERTRAESPCLMLQTTVHFKLKYGVTGHSVVTLTTRYARINLVPKAISAFKMAGGREDKEVKANRRLQHVVYECVVC</sequence>
<dbReference type="SUPFAM" id="SSF48452">
    <property type="entry name" value="TPR-like"/>
    <property type="match status" value="1"/>
</dbReference>
<dbReference type="Proteomes" id="UP001163046">
    <property type="component" value="Unassembled WGS sequence"/>
</dbReference>
<evidence type="ECO:0000313" key="3">
    <source>
        <dbReference type="EMBL" id="KAJ7384467.1"/>
    </source>
</evidence>
<dbReference type="Pfam" id="PF13424">
    <property type="entry name" value="TPR_12"/>
    <property type="match status" value="1"/>
</dbReference>
<keyword evidence="1" id="KW-0175">Coiled coil</keyword>
<dbReference type="EMBL" id="MU825886">
    <property type="protein sequence ID" value="KAJ7384467.1"/>
    <property type="molecule type" value="Genomic_DNA"/>
</dbReference>
<protein>
    <submittedName>
        <fullName evidence="3">Uncharacterized protein</fullName>
    </submittedName>
</protein>
<comment type="caution">
    <text evidence="3">The sequence shown here is derived from an EMBL/GenBank/DDBJ whole genome shotgun (WGS) entry which is preliminary data.</text>
</comment>
<reference evidence="3" key="1">
    <citation type="submission" date="2023-01" db="EMBL/GenBank/DDBJ databases">
        <title>Genome assembly of the deep-sea coral Lophelia pertusa.</title>
        <authorList>
            <person name="Herrera S."/>
            <person name="Cordes E."/>
        </authorList>
    </citation>
    <scope>NUCLEOTIDE SEQUENCE</scope>
    <source>
        <strain evidence="3">USNM1676648</strain>
        <tissue evidence="3">Polyp</tissue>
    </source>
</reference>
<evidence type="ECO:0000313" key="4">
    <source>
        <dbReference type="Proteomes" id="UP001163046"/>
    </source>
</evidence>
<dbReference type="AlphaFoldDB" id="A0A9W9ZMR9"/>
<name>A0A9W9ZMR9_9CNID</name>
<keyword evidence="2" id="KW-0732">Signal</keyword>
<gene>
    <name evidence="3" type="ORF">OS493_021095</name>
</gene>
<feature type="chain" id="PRO_5040775996" evidence="2">
    <location>
        <begin position="20"/>
        <end position="223"/>
    </location>
</feature>